<dbReference type="SMART" id="SM00647">
    <property type="entry name" value="IBR"/>
    <property type="match status" value="2"/>
</dbReference>
<dbReference type="Gene3D" id="3.30.40.10">
    <property type="entry name" value="Zinc/RING finger domain, C3HC4 (zinc finger)"/>
    <property type="match status" value="1"/>
</dbReference>
<comment type="catalytic activity">
    <reaction evidence="1">
        <text>[E2 ubiquitin-conjugating enzyme]-S-ubiquitinyl-L-cysteine + [acceptor protein]-L-lysine = [E2 ubiquitin-conjugating enzyme]-L-cysteine + [acceptor protein]-N(6)-ubiquitinyl-L-lysine.</text>
        <dbReference type="EC" id="2.3.2.31"/>
    </reaction>
</comment>
<evidence type="ECO:0000259" key="9">
    <source>
        <dbReference type="PROSITE" id="PS51873"/>
    </source>
</evidence>
<reference evidence="11" key="1">
    <citation type="submission" date="2017-02" db="UniProtKB">
        <authorList>
            <consortium name="WormBaseParasite"/>
        </authorList>
    </citation>
    <scope>IDENTIFICATION</scope>
</reference>
<dbReference type="Pfam" id="PF01485">
    <property type="entry name" value="IBR"/>
    <property type="match status" value="1"/>
</dbReference>
<dbReference type="PROSITE" id="PS51873">
    <property type="entry name" value="TRIAD"/>
    <property type="match status" value="1"/>
</dbReference>
<dbReference type="GO" id="GO:0061630">
    <property type="term" value="F:ubiquitin protein ligase activity"/>
    <property type="evidence" value="ECO:0007669"/>
    <property type="project" value="UniProtKB-EC"/>
</dbReference>
<dbReference type="InterPro" id="IPR002867">
    <property type="entry name" value="IBR_dom"/>
</dbReference>
<dbReference type="STRING" id="131310.A0A0N4Z599"/>
<evidence type="ECO:0000256" key="6">
    <source>
        <dbReference type="ARBA" id="ARBA00022771"/>
    </source>
</evidence>
<proteinExistence type="predicted"/>
<name>A0A0N4Z599_PARTI</name>
<sequence length="508" mass="59333">MPKKEMIPLSKCDNFCCVGDSSGMEEEEVKIKKKFYKMSECFYNQKFSDNSNILVMNSKQLMMQRDIIIMNVQDKLEVPFLRALSFLKENNYKYKEYFGDIDLNISKYFKQKHIDQDFEKHSIDICSICCKEDALYSIACKHPYCLECWKKYIVSQIIDYGNTHFKCMFVSCEVLIPHTSVIKTIGMIGSSEETYKAEKLYVNMISNKYAEVANYIKRCPNGKCDKYVQYNVHILTPLECTCGELFCKDCEKSFHYPLKCDDYKIVNDIMNRYSKKSLEEYESIKLIVNSTKMCPNCKFDVELISGCSRVFCTKCRIFFCFGCLHIYEDYYDEHICSNEPSTGLTSRNNKALRKYDLGSGSLSGQDLFNKCYNLKKFQEEEIKLLKLKKRVLEFLISDSILLRRFLKVFQLSRVVTINASIFLFLIKNSASTLQLLEHKIEMLGDIIKQSRQFLYALAFTTPKERAQTGIGNKTQQIFRGLSNIFDEIERASSENIIQYKDDILLLKK</sequence>
<dbReference type="Pfam" id="PF22191">
    <property type="entry name" value="IBR_1"/>
    <property type="match status" value="1"/>
</dbReference>
<dbReference type="InterPro" id="IPR044066">
    <property type="entry name" value="TRIAD_supradom"/>
</dbReference>
<evidence type="ECO:0000256" key="7">
    <source>
        <dbReference type="ARBA" id="ARBA00022786"/>
    </source>
</evidence>
<evidence type="ECO:0000256" key="4">
    <source>
        <dbReference type="ARBA" id="ARBA00022723"/>
    </source>
</evidence>
<keyword evidence="3" id="KW-0808">Transferase</keyword>
<dbReference type="Gene3D" id="1.20.120.1750">
    <property type="match status" value="1"/>
</dbReference>
<evidence type="ECO:0000313" key="11">
    <source>
        <dbReference type="WBParaSite" id="PTRK_0000220100.1"/>
    </source>
</evidence>
<evidence type="ECO:0000256" key="1">
    <source>
        <dbReference type="ARBA" id="ARBA00001798"/>
    </source>
</evidence>
<dbReference type="SUPFAM" id="SSF57850">
    <property type="entry name" value="RING/U-box"/>
    <property type="match status" value="3"/>
</dbReference>
<evidence type="ECO:0000256" key="2">
    <source>
        <dbReference type="ARBA" id="ARBA00012251"/>
    </source>
</evidence>
<keyword evidence="5" id="KW-0677">Repeat</keyword>
<dbReference type="GO" id="GO:0016567">
    <property type="term" value="P:protein ubiquitination"/>
    <property type="evidence" value="ECO:0007669"/>
    <property type="project" value="InterPro"/>
</dbReference>
<dbReference type="Proteomes" id="UP000038045">
    <property type="component" value="Unplaced"/>
</dbReference>
<keyword evidence="6" id="KW-0863">Zinc-finger</keyword>
<feature type="domain" description="RING-type" evidence="9">
    <location>
        <begin position="122"/>
        <end position="351"/>
    </location>
</feature>
<evidence type="ECO:0000256" key="3">
    <source>
        <dbReference type="ARBA" id="ARBA00022679"/>
    </source>
</evidence>
<dbReference type="GO" id="GO:0008270">
    <property type="term" value="F:zinc ion binding"/>
    <property type="evidence" value="ECO:0007669"/>
    <property type="project" value="UniProtKB-KW"/>
</dbReference>
<evidence type="ECO:0000313" key="10">
    <source>
        <dbReference type="Proteomes" id="UP000038045"/>
    </source>
</evidence>
<dbReference type="InterPro" id="IPR013083">
    <property type="entry name" value="Znf_RING/FYVE/PHD"/>
</dbReference>
<evidence type="ECO:0000256" key="5">
    <source>
        <dbReference type="ARBA" id="ARBA00022737"/>
    </source>
</evidence>
<evidence type="ECO:0000256" key="8">
    <source>
        <dbReference type="ARBA" id="ARBA00022833"/>
    </source>
</evidence>
<accession>A0A0N4Z599</accession>
<keyword evidence="7" id="KW-0833">Ubl conjugation pathway</keyword>
<dbReference type="PANTHER" id="PTHR11685">
    <property type="entry name" value="RBR FAMILY RING FINGER AND IBR DOMAIN-CONTAINING"/>
    <property type="match status" value="1"/>
</dbReference>
<protein>
    <recommendedName>
        <fullName evidence="2">RBR-type E3 ubiquitin transferase</fullName>
        <ecNumber evidence="2">2.3.2.31</ecNumber>
    </recommendedName>
</protein>
<keyword evidence="8" id="KW-0862">Zinc</keyword>
<keyword evidence="10" id="KW-1185">Reference proteome</keyword>
<dbReference type="WBParaSite" id="PTRK_0000220100.1">
    <property type="protein sequence ID" value="PTRK_0000220100.1"/>
    <property type="gene ID" value="PTRK_0000220100"/>
</dbReference>
<keyword evidence="4" id="KW-0479">Metal-binding</keyword>
<organism evidence="10 11">
    <name type="scientific">Parastrongyloides trichosuri</name>
    <name type="common">Possum-specific nematode worm</name>
    <dbReference type="NCBI Taxonomy" id="131310"/>
    <lineage>
        <taxon>Eukaryota</taxon>
        <taxon>Metazoa</taxon>
        <taxon>Ecdysozoa</taxon>
        <taxon>Nematoda</taxon>
        <taxon>Chromadorea</taxon>
        <taxon>Rhabditida</taxon>
        <taxon>Tylenchina</taxon>
        <taxon>Panagrolaimomorpha</taxon>
        <taxon>Strongyloidoidea</taxon>
        <taxon>Strongyloididae</taxon>
        <taxon>Parastrongyloides</taxon>
    </lineage>
</organism>
<dbReference type="InterPro" id="IPR031127">
    <property type="entry name" value="E3_UB_ligase_RBR"/>
</dbReference>
<dbReference type="EC" id="2.3.2.31" evidence="2"/>
<dbReference type="AlphaFoldDB" id="A0A0N4Z599"/>